<accession>A0A1H7C0Y8</accession>
<name>A0A1H7C0Y8_9DEIO</name>
<feature type="non-terminal residue" evidence="1">
    <location>
        <position position="1"/>
    </location>
</feature>
<proteinExistence type="predicted"/>
<dbReference type="EMBL" id="FNZA01000019">
    <property type="protein sequence ID" value="SEJ79275.1"/>
    <property type="molecule type" value="Genomic_DNA"/>
</dbReference>
<evidence type="ECO:0000313" key="1">
    <source>
        <dbReference type="EMBL" id="SEJ79275.1"/>
    </source>
</evidence>
<protein>
    <submittedName>
        <fullName evidence="1">Uncharacterized protein</fullName>
    </submittedName>
</protein>
<organism evidence="1 2">
    <name type="scientific">Deinococcus reticulitermitis</name>
    <dbReference type="NCBI Taxonomy" id="856736"/>
    <lineage>
        <taxon>Bacteria</taxon>
        <taxon>Thermotogati</taxon>
        <taxon>Deinococcota</taxon>
        <taxon>Deinococci</taxon>
        <taxon>Deinococcales</taxon>
        <taxon>Deinococcaceae</taxon>
        <taxon>Deinococcus</taxon>
    </lineage>
</organism>
<gene>
    <name evidence="1" type="ORF">SAMN04488058_1191</name>
</gene>
<dbReference type="AlphaFoldDB" id="A0A1H7C0Y8"/>
<dbReference type="Proteomes" id="UP000199223">
    <property type="component" value="Unassembled WGS sequence"/>
</dbReference>
<reference evidence="2" key="1">
    <citation type="submission" date="2016-10" db="EMBL/GenBank/DDBJ databases">
        <authorList>
            <person name="Varghese N."/>
            <person name="Submissions S."/>
        </authorList>
    </citation>
    <scope>NUCLEOTIDE SEQUENCE [LARGE SCALE GENOMIC DNA]</scope>
    <source>
        <strain evidence="2">CGMCC 1.10218</strain>
    </source>
</reference>
<sequence length="77" mass="8967">QRTELTRHFKACAPFLRHDTLQRVVDVIFAMVTARSVNLLTAFPARRSYSLFLVLDEDHLPSALYHFPMFSLAFLAW</sequence>
<evidence type="ECO:0000313" key="2">
    <source>
        <dbReference type="Proteomes" id="UP000199223"/>
    </source>
</evidence>
<keyword evidence="2" id="KW-1185">Reference proteome</keyword>